<sequence length="165" mass="16275">MGSQQFDHRDYQGYPPQDRNAGRGLAVAGLIAGIAALLLFWFPAVNLVAVVLAIIGLGLGIGALVAAGRARSSAKGLSVAAVIISAAALVVSIFAAVMWASLFTPMERNTVTPSPGPTSTVTRTAAPSSSAGTRSPGSPPSSSAPTGTSGTSAPATPTSGATASR</sequence>
<evidence type="ECO:0000256" key="2">
    <source>
        <dbReference type="SAM" id="Phobius"/>
    </source>
</evidence>
<comment type="caution">
    <text evidence="3">The sequence shown here is derived from an EMBL/GenBank/DDBJ whole genome shotgun (WGS) entry which is preliminary data.</text>
</comment>
<feature type="transmembrane region" description="Helical" evidence="2">
    <location>
        <begin position="21"/>
        <end position="41"/>
    </location>
</feature>
<keyword evidence="4" id="KW-1185">Reference proteome</keyword>
<feature type="transmembrane region" description="Helical" evidence="2">
    <location>
        <begin position="79"/>
        <end position="102"/>
    </location>
</feature>
<feature type="region of interest" description="Disordered" evidence="1">
    <location>
        <begin position="110"/>
        <end position="165"/>
    </location>
</feature>
<dbReference type="EMBL" id="BAAALV010000004">
    <property type="protein sequence ID" value="GAA1917380.1"/>
    <property type="molecule type" value="Genomic_DNA"/>
</dbReference>
<evidence type="ECO:0000256" key="1">
    <source>
        <dbReference type="SAM" id="MobiDB-lite"/>
    </source>
</evidence>
<keyword evidence="2" id="KW-0812">Transmembrane</keyword>
<evidence type="ECO:0000313" key="3">
    <source>
        <dbReference type="EMBL" id="GAA1917380.1"/>
    </source>
</evidence>
<organism evidence="3 4">
    <name type="scientific">Arthrobacter gandavensis</name>
    <dbReference type="NCBI Taxonomy" id="169960"/>
    <lineage>
        <taxon>Bacteria</taxon>
        <taxon>Bacillati</taxon>
        <taxon>Actinomycetota</taxon>
        <taxon>Actinomycetes</taxon>
        <taxon>Micrococcales</taxon>
        <taxon>Micrococcaceae</taxon>
        <taxon>Arthrobacter</taxon>
    </lineage>
</organism>
<protein>
    <recommendedName>
        <fullName evidence="5">DUF4190 domain-containing protein</fullName>
    </recommendedName>
</protein>
<feature type="transmembrane region" description="Helical" evidence="2">
    <location>
        <begin position="47"/>
        <end position="67"/>
    </location>
</feature>
<accession>A0ABP5ASD0</accession>
<dbReference type="Proteomes" id="UP001500784">
    <property type="component" value="Unassembled WGS sequence"/>
</dbReference>
<reference evidence="4" key="1">
    <citation type="journal article" date="2019" name="Int. J. Syst. Evol. Microbiol.">
        <title>The Global Catalogue of Microorganisms (GCM) 10K type strain sequencing project: providing services to taxonomists for standard genome sequencing and annotation.</title>
        <authorList>
            <consortium name="The Broad Institute Genomics Platform"/>
            <consortium name="The Broad Institute Genome Sequencing Center for Infectious Disease"/>
            <person name="Wu L."/>
            <person name="Ma J."/>
        </authorList>
    </citation>
    <scope>NUCLEOTIDE SEQUENCE [LARGE SCALE GENOMIC DNA]</scope>
    <source>
        <strain evidence="4">JCM 13316</strain>
    </source>
</reference>
<evidence type="ECO:0008006" key="5">
    <source>
        <dbReference type="Google" id="ProtNLM"/>
    </source>
</evidence>
<keyword evidence="2" id="KW-1133">Transmembrane helix</keyword>
<proteinExistence type="predicted"/>
<keyword evidence="2" id="KW-0472">Membrane</keyword>
<name>A0ABP5ASD0_9MICC</name>
<gene>
    <name evidence="3" type="ORF">GCM10009688_23090</name>
</gene>
<dbReference type="RefSeq" id="WP_152229364.1">
    <property type="nucleotide sequence ID" value="NZ_BAAALV010000004.1"/>
</dbReference>
<evidence type="ECO:0000313" key="4">
    <source>
        <dbReference type="Proteomes" id="UP001500784"/>
    </source>
</evidence>